<evidence type="ECO:0000256" key="1">
    <source>
        <dbReference type="SAM" id="Phobius"/>
    </source>
</evidence>
<dbReference type="EMBL" id="WSSB01000009">
    <property type="protein sequence ID" value="MXR37439.1"/>
    <property type="molecule type" value="Genomic_DNA"/>
</dbReference>
<evidence type="ECO:0000313" key="4">
    <source>
        <dbReference type="Proteomes" id="UP000467214"/>
    </source>
</evidence>
<keyword evidence="4" id="KW-1185">Reference proteome</keyword>
<reference evidence="3 4" key="1">
    <citation type="submission" date="2019-12" db="EMBL/GenBank/DDBJ databases">
        <title>Neisseriaceae gen. nov. sp. Genome sequencing and assembly.</title>
        <authorList>
            <person name="Liu Z."/>
            <person name="Li A."/>
        </authorList>
    </citation>
    <scope>NUCLEOTIDE SEQUENCE [LARGE SCALE GENOMIC DNA]</scope>
    <source>
        <strain evidence="3 4">B2N2-7</strain>
    </source>
</reference>
<keyword evidence="1" id="KW-1133">Transmembrane helix</keyword>
<dbReference type="InterPro" id="IPR025263">
    <property type="entry name" value="YhdP_central"/>
</dbReference>
<dbReference type="PANTHER" id="PTHR38690">
    <property type="entry name" value="PROTEASE-RELATED"/>
    <property type="match status" value="1"/>
</dbReference>
<gene>
    <name evidence="3" type="ORF">GQF02_10680</name>
</gene>
<dbReference type="Proteomes" id="UP000467214">
    <property type="component" value="Unassembled WGS sequence"/>
</dbReference>
<keyword evidence="1" id="KW-0812">Transmembrane</keyword>
<name>A0A845BMF7_9NEIS</name>
<proteinExistence type="predicted"/>
<feature type="domain" description="YhdP central" evidence="2">
    <location>
        <begin position="49"/>
        <end position="1295"/>
    </location>
</feature>
<evidence type="ECO:0000259" key="2">
    <source>
        <dbReference type="Pfam" id="PF13116"/>
    </source>
</evidence>
<evidence type="ECO:0000313" key="3">
    <source>
        <dbReference type="EMBL" id="MXR37439.1"/>
    </source>
</evidence>
<comment type="caution">
    <text evidence="3">The sequence shown here is derived from an EMBL/GenBank/DDBJ whole genome shotgun (WGS) entry which is preliminary data.</text>
</comment>
<dbReference type="NCBIfam" id="TIGR02099">
    <property type="entry name" value="YhdP family protein"/>
    <property type="match status" value="1"/>
</dbReference>
<dbReference type="PANTHER" id="PTHR38690:SF1">
    <property type="entry name" value="PROTEASE"/>
    <property type="match status" value="1"/>
</dbReference>
<sequence>MSVTGIIRFPNDDKIVKDNSTPPQPETGKHWLLRLGGIPVRRTLVWTGRILAAVFALWLLILVALVLAWQFWLKPNLPTVRDDLAREASRLIGRQVSIKGLATQWQALTPTVTLSGFTIANPVGHPLSLEQVTLTPSWSSLWQGSLRFSQIRVSGVKLSLLRQSNGHILLNGFDLSQGDSSHSDGELVNWLLTQPEIAINRTELRWRDELVDVAPLTIKDANLALNRGLFGHRLVLDGRPDSRFLGSFRVSADWRGDDVNAWRSWQGKATMMARGGAFAWWERYAPKTALLPKGKANFNAELTFSGGHIDTLEAEGLVEQAELAERAATPLALPRIAGRVKYQREGDDNNRLFADKLFLQTQKGALFSDSRIEASWSDQGGGKVSVSRTDLAPLLPILIAAGLMPEKPWREAALHGVLNDVSASWQGRVEKPSGLHVSGEFDNLGWHTFGAFPGVAGGFAGKVALSEAGGELTLNGKGVKIDAPELFAYPWQLKQAKGTLTWARTAKGFWQVTLPGFDLATEDFSGQVDGTLQIHPDGALLADLKAAVPEVPLVRVVRYLPDSLGKETLSWLQTSLSAGTGREVKAVLKGDLRAFPFPYGKGGSFDLDARLKQAALRFAPDWPEISAINGKLVLSNDGVRVTADDAVTQGARLSQVKVELKDLYSVPAAVDIDGQVSAPLQTMLDYSKASPVNGYLDGFLSDIKAGGPASLGLKIRVPLDTPAKTSVAGKLAFNGNPLRFTSLPIPALDTVNGTLLFSEYGASTPGLALSVLGQRMRLQGDTSKQGLSRFNLQGDADIRRVLDFYLPVLAPFARGVTPLDIAFSLQHGDFLGLQANSSLTGAALQAPAPAHKTTLERWPLSLVLKPGPQGKGAQIDWMLTGHASGRAVLTRDGNLQTASVGVGTKAPALPAQGLALALSAAQLDADQWLAALAGPQASSGAASAHMPPWPLFFSLSTPQLTLAGRPWGEVALNGQANGKMARASVQNRYLAGSASYLPDARTVNAQLGYLKLPLPEAVPAPFSTLAAPQANSTPRGMHINLDAASLQYRARDLGRLTAEINSGKGFWQLDKVALTSVDGSLQISGVDALGGSRTAIRLAFNSGNLGAFLGRFGFPGAILGGSGSLSGALSWPGMLTQFNEETISGSLSLDVKDGRFASVDSQAARLLSVLSLQSVGRLLQLDFASVFGKGFAFDRIHGNVAVINGIFESSAINLDSTAAKVLLSGQVDLPRDSQSLEVTVTPKLSQGVALAAGAVMLNPVVGLATLAAETVLGNPIGRLFSFSYSVKGSLNDPVVKRVQTPLRKPNAPNPNP</sequence>
<organism evidence="3 4">
    <name type="scientific">Craterilacuibacter sinensis</name>
    <dbReference type="NCBI Taxonomy" id="2686017"/>
    <lineage>
        <taxon>Bacteria</taxon>
        <taxon>Pseudomonadati</taxon>
        <taxon>Pseudomonadota</taxon>
        <taxon>Betaproteobacteria</taxon>
        <taxon>Neisseriales</taxon>
        <taxon>Neisseriaceae</taxon>
        <taxon>Craterilacuibacter</taxon>
    </lineage>
</organism>
<feature type="transmembrane region" description="Helical" evidence="1">
    <location>
        <begin position="50"/>
        <end position="72"/>
    </location>
</feature>
<dbReference type="Pfam" id="PF13116">
    <property type="entry name" value="YhdP"/>
    <property type="match status" value="1"/>
</dbReference>
<accession>A0A845BMF7</accession>
<dbReference type="InterPro" id="IPR011836">
    <property type="entry name" value="YhdP"/>
</dbReference>
<protein>
    <submittedName>
        <fullName evidence="3">TIGR02099 family protein</fullName>
    </submittedName>
</protein>
<keyword evidence="1" id="KW-0472">Membrane</keyword>